<keyword evidence="4 12" id="KW-0812">Transmembrane</keyword>
<dbReference type="EMBL" id="VSRR010000164">
    <property type="protein sequence ID" value="MPC11460.1"/>
    <property type="molecule type" value="Genomic_DNA"/>
</dbReference>
<name>A0A5B7CPP7_PORTR</name>
<sequence>MHEKVVVCLLLVLLDHFAVGNFISDTAEKVNESADITDENLAKVMYLLADEYTPQCLWVVMSDNTLRQQPWRHSHLTLDPKEGKSTIDYINKNTERVTLFSCFTFLMTRPPDSSLMPLLTDSSNMQLTRYFIIQFLNESEAHEFLLDERLIDEENVAALVKTDTRRDSYGIMIRQLFHSSGSTQVLFVNRWEKGKGFDNSDNIFPEQMKNFYGTKMRGVTLDFRPFTDYYKVRGSRVVIPKPSLDVFMLEVIADTLNFTYELVMPEDGLWGYLKDDGHWVGVVGDVEFRRANFSLVLSLTLERIFSVDFTRIYYNDPLSFVTAKSRPSPPWLKLIKPFSSGVWLLALLSIVTGVILYYIIYRAQALLGTYYLVPSRAFMHIFGAFVNQSLFTIPWLSSGRGVPYRKTFDSVMAYCLQAGLIDKWERDLYSIYLKEAQDNKTPLQKKKEKMEADAKRNDGQVVLNLNHLQGPFLILLLGSASGVLLLLLEFVIARMFFAFPVSSRELPKINGLSPFNQKTLMSNGPHTPSPGGVVSGFDEKGNYVIRAVVKGN</sequence>
<feature type="signal peptide" evidence="13">
    <location>
        <begin position="1"/>
        <end position="20"/>
    </location>
</feature>
<keyword evidence="13" id="KW-0732">Signal</keyword>
<keyword evidence="10" id="KW-1071">Ligand-gated ion channel</keyword>
<evidence type="ECO:0000256" key="8">
    <source>
        <dbReference type="ARBA" id="ARBA00023170"/>
    </source>
</evidence>
<evidence type="ECO:0000256" key="12">
    <source>
        <dbReference type="SAM" id="Phobius"/>
    </source>
</evidence>
<keyword evidence="2" id="KW-0813">Transport</keyword>
<keyword evidence="6" id="KW-0406">Ion transport</keyword>
<reference evidence="15 16" key="1">
    <citation type="submission" date="2019-05" db="EMBL/GenBank/DDBJ databases">
        <title>Another draft genome of Portunus trituberculatus and its Hox gene families provides insights of decapod evolution.</title>
        <authorList>
            <person name="Jeong J.-H."/>
            <person name="Song I."/>
            <person name="Kim S."/>
            <person name="Choi T."/>
            <person name="Kim D."/>
            <person name="Ryu S."/>
            <person name="Kim W."/>
        </authorList>
    </citation>
    <scope>NUCLEOTIDE SEQUENCE [LARGE SCALE GENOMIC DNA]</scope>
    <source>
        <tissue evidence="15">Muscle</tissue>
    </source>
</reference>
<dbReference type="PANTHER" id="PTHR42643">
    <property type="entry name" value="IONOTROPIC RECEPTOR 20A-RELATED"/>
    <property type="match status" value="1"/>
</dbReference>
<dbReference type="GO" id="GO:0005886">
    <property type="term" value="C:plasma membrane"/>
    <property type="evidence" value="ECO:0007669"/>
    <property type="project" value="UniProtKB-SubCell"/>
</dbReference>
<keyword evidence="8 15" id="KW-0675">Receptor</keyword>
<dbReference type="PANTHER" id="PTHR42643:SF24">
    <property type="entry name" value="IONOTROPIC RECEPTOR 60A"/>
    <property type="match status" value="1"/>
</dbReference>
<evidence type="ECO:0000313" key="16">
    <source>
        <dbReference type="Proteomes" id="UP000324222"/>
    </source>
</evidence>
<comment type="caution">
    <text evidence="15">The sequence shown here is derived from an EMBL/GenBank/DDBJ whole genome shotgun (WGS) entry which is preliminary data.</text>
</comment>
<dbReference type="AlphaFoldDB" id="A0A5B7CPP7"/>
<dbReference type="SUPFAM" id="SSF53850">
    <property type="entry name" value="Periplasmic binding protein-like II"/>
    <property type="match status" value="1"/>
</dbReference>
<accession>A0A5B7CPP7</accession>
<protein>
    <submittedName>
        <fullName evidence="15">Glutamate receptor ionotropic, delta-1</fullName>
    </submittedName>
</protein>
<evidence type="ECO:0000256" key="7">
    <source>
        <dbReference type="ARBA" id="ARBA00023136"/>
    </source>
</evidence>
<evidence type="ECO:0000256" key="5">
    <source>
        <dbReference type="ARBA" id="ARBA00022989"/>
    </source>
</evidence>
<evidence type="ECO:0000256" key="13">
    <source>
        <dbReference type="SAM" id="SignalP"/>
    </source>
</evidence>
<evidence type="ECO:0000256" key="3">
    <source>
        <dbReference type="ARBA" id="ARBA00022475"/>
    </source>
</evidence>
<evidence type="ECO:0000259" key="14">
    <source>
        <dbReference type="Pfam" id="PF10613"/>
    </source>
</evidence>
<evidence type="ECO:0000256" key="1">
    <source>
        <dbReference type="ARBA" id="ARBA00004651"/>
    </source>
</evidence>
<organism evidence="15 16">
    <name type="scientific">Portunus trituberculatus</name>
    <name type="common">Swimming crab</name>
    <name type="synonym">Neptunus trituberculatus</name>
    <dbReference type="NCBI Taxonomy" id="210409"/>
    <lineage>
        <taxon>Eukaryota</taxon>
        <taxon>Metazoa</taxon>
        <taxon>Ecdysozoa</taxon>
        <taxon>Arthropoda</taxon>
        <taxon>Crustacea</taxon>
        <taxon>Multicrustacea</taxon>
        <taxon>Malacostraca</taxon>
        <taxon>Eumalacostraca</taxon>
        <taxon>Eucarida</taxon>
        <taxon>Decapoda</taxon>
        <taxon>Pleocyemata</taxon>
        <taxon>Brachyura</taxon>
        <taxon>Eubrachyura</taxon>
        <taxon>Portunoidea</taxon>
        <taxon>Portunidae</taxon>
        <taxon>Portuninae</taxon>
        <taxon>Portunus</taxon>
    </lineage>
</organism>
<dbReference type="Pfam" id="PF10613">
    <property type="entry name" value="Lig_chan-Glu_bd"/>
    <property type="match status" value="1"/>
</dbReference>
<dbReference type="InterPro" id="IPR019594">
    <property type="entry name" value="Glu/Gly-bd"/>
</dbReference>
<feature type="domain" description="Ionotropic glutamate receptor L-glutamate and glycine-binding" evidence="14">
    <location>
        <begin position="248"/>
        <end position="324"/>
    </location>
</feature>
<evidence type="ECO:0000313" key="15">
    <source>
        <dbReference type="EMBL" id="MPC11460.1"/>
    </source>
</evidence>
<keyword evidence="16" id="KW-1185">Reference proteome</keyword>
<evidence type="ECO:0000256" key="11">
    <source>
        <dbReference type="ARBA" id="ARBA00023303"/>
    </source>
</evidence>
<keyword evidence="9" id="KW-0325">Glycoprotein</keyword>
<feature type="transmembrane region" description="Helical" evidence="12">
    <location>
        <begin position="472"/>
        <end position="497"/>
    </location>
</feature>
<dbReference type="Gene3D" id="3.40.190.10">
    <property type="entry name" value="Periplasmic binding protein-like II"/>
    <property type="match status" value="1"/>
</dbReference>
<proteinExistence type="predicted"/>
<keyword evidence="3" id="KW-1003">Cell membrane</keyword>
<dbReference type="Proteomes" id="UP000324222">
    <property type="component" value="Unassembled WGS sequence"/>
</dbReference>
<dbReference type="OrthoDB" id="6370290at2759"/>
<gene>
    <name evidence="15" type="primary">GRID1_2</name>
    <name evidence="15" type="ORF">E2C01_004129</name>
</gene>
<evidence type="ECO:0000256" key="10">
    <source>
        <dbReference type="ARBA" id="ARBA00023286"/>
    </source>
</evidence>
<keyword evidence="5 12" id="KW-1133">Transmembrane helix</keyword>
<comment type="subcellular location">
    <subcellularLocation>
        <location evidence="1">Cell membrane</location>
        <topology evidence="1">Multi-pass membrane protein</topology>
    </subcellularLocation>
</comment>
<feature type="chain" id="PRO_5022823004" evidence="13">
    <location>
        <begin position="21"/>
        <end position="552"/>
    </location>
</feature>
<dbReference type="InterPro" id="IPR052192">
    <property type="entry name" value="Insect_Ionotropic_Sensory_Rcpt"/>
</dbReference>
<keyword evidence="7 12" id="KW-0472">Membrane</keyword>
<evidence type="ECO:0000256" key="2">
    <source>
        <dbReference type="ARBA" id="ARBA00022448"/>
    </source>
</evidence>
<dbReference type="GO" id="GO:0015276">
    <property type="term" value="F:ligand-gated monoatomic ion channel activity"/>
    <property type="evidence" value="ECO:0007669"/>
    <property type="project" value="InterPro"/>
</dbReference>
<keyword evidence="11" id="KW-0407">Ion channel</keyword>
<evidence type="ECO:0000256" key="4">
    <source>
        <dbReference type="ARBA" id="ARBA00022692"/>
    </source>
</evidence>
<evidence type="ECO:0000256" key="9">
    <source>
        <dbReference type="ARBA" id="ARBA00023180"/>
    </source>
</evidence>
<feature type="transmembrane region" description="Helical" evidence="12">
    <location>
        <begin position="342"/>
        <end position="361"/>
    </location>
</feature>
<evidence type="ECO:0000256" key="6">
    <source>
        <dbReference type="ARBA" id="ARBA00023065"/>
    </source>
</evidence>